<dbReference type="EMBL" id="BSDR01000001">
    <property type="protein sequence ID" value="GLI33870.1"/>
    <property type="molecule type" value="Genomic_DNA"/>
</dbReference>
<keyword evidence="4" id="KW-0547">Nucleotide-binding</keyword>
<dbReference type="InterPro" id="IPR015191">
    <property type="entry name" value="SelB_WHD4"/>
</dbReference>
<dbReference type="InterPro" id="IPR027417">
    <property type="entry name" value="P-loop_NTPase"/>
</dbReference>
<accession>A0A9W6D0Z8</accession>
<dbReference type="Pfam" id="PF00009">
    <property type="entry name" value="GTP_EFTU"/>
    <property type="match status" value="1"/>
</dbReference>
<dbReference type="InterPro" id="IPR004535">
    <property type="entry name" value="Transl_elong_SelB"/>
</dbReference>
<dbReference type="InterPro" id="IPR009000">
    <property type="entry name" value="Transl_B-barrel_sf"/>
</dbReference>
<dbReference type="SUPFAM" id="SSF50447">
    <property type="entry name" value="Translation proteins"/>
    <property type="match status" value="1"/>
</dbReference>
<dbReference type="GO" id="GO:0003924">
    <property type="term" value="F:GTPase activity"/>
    <property type="evidence" value="ECO:0007669"/>
    <property type="project" value="InterPro"/>
</dbReference>
<name>A0A9W6D0Z8_9BACT</name>
<evidence type="ECO:0000256" key="5">
    <source>
        <dbReference type="ARBA" id="ARBA00022917"/>
    </source>
</evidence>
<evidence type="ECO:0000256" key="8">
    <source>
        <dbReference type="ARBA" id="ARBA00031615"/>
    </source>
</evidence>
<dbReference type="InterPro" id="IPR000795">
    <property type="entry name" value="T_Tr_GTP-bd_dom"/>
</dbReference>
<dbReference type="SUPFAM" id="SSF46785">
    <property type="entry name" value="Winged helix' DNA-binding domain"/>
    <property type="match status" value="3"/>
</dbReference>
<dbReference type="PROSITE" id="PS51722">
    <property type="entry name" value="G_TR_2"/>
    <property type="match status" value="1"/>
</dbReference>
<dbReference type="Proteomes" id="UP001144372">
    <property type="component" value="Unassembled WGS sequence"/>
</dbReference>
<evidence type="ECO:0000256" key="3">
    <source>
        <dbReference type="ARBA" id="ARBA00022490"/>
    </source>
</evidence>
<feature type="domain" description="Tr-type G" evidence="9">
    <location>
        <begin position="1"/>
        <end position="175"/>
    </location>
</feature>
<evidence type="ECO:0000256" key="2">
    <source>
        <dbReference type="ARBA" id="ARBA00015953"/>
    </source>
</evidence>
<comment type="subcellular location">
    <subcellularLocation>
        <location evidence="1">Cytoplasm</location>
    </subcellularLocation>
</comment>
<evidence type="ECO:0000259" key="9">
    <source>
        <dbReference type="PROSITE" id="PS51722"/>
    </source>
</evidence>
<dbReference type="NCBIfam" id="TIGR00475">
    <property type="entry name" value="selB"/>
    <property type="match status" value="1"/>
</dbReference>
<dbReference type="InterPro" id="IPR057335">
    <property type="entry name" value="Beta-barrel_SelB"/>
</dbReference>
<dbReference type="GO" id="GO:0003723">
    <property type="term" value="F:RNA binding"/>
    <property type="evidence" value="ECO:0007669"/>
    <property type="project" value="InterPro"/>
</dbReference>
<dbReference type="InterPro" id="IPR005225">
    <property type="entry name" value="Small_GTP-bd"/>
</dbReference>
<evidence type="ECO:0000256" key="6">
    <source>
        <dbReference type="ARBA" id="ARBA00023134"/>
    </source>
</evidence>
<dbReference type="InterPro" id="IPR009001">
    <property type="entry name" value="Transl_elong_EF1A/Init_IF2_C"/>
</dbReference>
<dbReference type="GO" id="GO:0001514">
    <property type="term" value="P:selenocysteine incorporation"/>
    <property type="evidence" value="ECO:0007669"/>
    <property type="project" value="InterPro"/>
</dbReference>
<dbReference type="FunFam" id="3.40.50.300:FF:001064">
    <property type="entry name" value="Selenocysteine-specific translation elongation factor"/>
    <property type="match status" value="1"/>
</dbReference>
<dbReference type="Pfam" id="PF25461">
    <property type="entry name" value="Beta-barrel_SelB"/>
    <property type="match status" value="1"/>
</dbReference>
<protein>
    <recommendedName>
        <fullName evidence="2">Selenocysteine-specific elongation factor</fullName>
    </recommendedName>
    <alternativeName>
        <fullName evidence="8">SelB translation factor</fullName>
    </alternativeName>
</protein>
<gene>
    <name evidence="10" type="primary">selB</name>
    <name evidence="10" type="ORF">DAMNIGENAA_13030</name>
</gene>
<organism evidence="10 11">
    <name type="scientific">Desulforhabdus amnigena</name>
    <dbReference type="NCBI Taxonomy" id="40218"/>
    <lineage>
        <taxon>Bacteria</taxon>
        <taxon>Pseudomonadati</taxon>
        <taxon>Thermodesulfobacteriota</taxon>
        <taxon>Syntrophobacteria</taxon>
        <taxon>Syntrophobacterales</taxon>
        <taxon>Syntrophobacteraceae</taxon>
        <taxon>Desulforhabdus</taxon>
    </lineage>
</organism>
<comment type="caution">
    <text evidence="10">The sequence shown here is derived from an EMBL/GenBank/DDBJ whole genome shotgun (WGS) entry which is preliminary data.</text>
</comment>
<dbReference type="Pfam" id="PF03144">
    <property type="entry name" value="GTP_EFTU_D2"/>
    <property type="match status" value="1"/>
</dbReference>
<dbReference type="Gene3D" id="1.10.10.2770">
    <property type="match status" value="1"/>
</dbReference>
<dbReference type="NCBIfam" id="TIGR00231">
    <property type="entry name" value="small_GTP"/>
    <property type="match status" value="1"/>
</dbReference>
<dbReference type="InterPro" id="IPR015190">
    <property type="entry name" value="Elong_fac_SelB-wing-hlx_typ-2"/>
</dbReference>
<keyword evidence="6" id="KW-0342">GTP-binding</keyword>
<evidence type="ECO:0000313" key="11">
    <source>
        <dbReference type="Proteomes" id="UP001144372"/>
    </source>
</evidence>
<dbReference type="SUPFAM" id="SSF52540">
    <property type="entry name" value="P-loop containing nucleoside triphosphate hydrolases"/>
    <property type="match status" value="1"/>
</dbReference>
<dbReference type="GO" id="GO:0005525">
    <property type="term" value="F:GTP binding"/>
    <property type="evidence" value="ECO:0007669"/>
    <property type="project" value="UniProtKB-KW"/>
</dbReference>
<evidence type="ECO:0000313" key="10">
    <source>
        <dbReference type="EMBL" id="GLI33870.1"/>
    </source>
</evidence>
<dbReference type="InterPro" id="IPR036388">
    <property type="entry name" value="WH-like_DNA-bd_sf"/>
</dbReference>
<keyword evidence="5" id="KW-0648">Protein biosynthesis</keyword>
<dbReference type="Gene3D" id="1.10.10.10">
    <property type="entry name" value="Winged helix-like DNA-binding domain superfamily/Winged helix DNA-binding domain"/>
    <property type="match status" value="1"/>
</dbReference>
<evidence type="ECO:0000256" key="1">
    <source>
        <dbReference type="ARBA" id="ARBA00004496"/>
    </source>
</evidence>
<dbReference type="GO" id="GO:0003746">
    <property type="term" value="F:translation elongation factor activity"/>
    <property type="evidence" value="ECO:0007669"/>
    <property type="project" value="InterPro"/>
</dbReference>
<proteinExistence type="predicted"/>
<dbReference type="SUPFAM" id="SSF50465">
    <property type="entry name" value="EF-Tu/eEF-1alpha/eIF2-gamma C-terminal domain"/>
    <property type="match status" value="1"/>
</dbReference>
<dbReference type="PANTHER" id="PTHR43721:SF22">
    <property type="entry name" value="ELONGATION FACTOR TU, MITOCHONDRIAL"/>
    <property type="match status" value="1"/>
</dbReference>
<dbReference type="CDD" id="cd04171">
    <property type="entry name" value="SelB"/>
    <property type="match status" value="1"/>
</dbReference>
<evidence type="ECO:0000256" key="4">
    <source>
        <dbReference type="ARBA" id="ARBA00022741"/>
    </source>
</evidence>
<reference evidence="10" key="1">
    <citation type="submission" date="2022-12" db="EMBL/GenBank/DDBJ databases">
        <title>Reference genome sequencing for broad-spectrum identification of bacterial and archaeal isolates by mass spectrometry.</title>
        <authorList>
            <person name="Sekiguchi Y."/>
            <person name="Tourlousse D.M."/>
        </authorList>
    </citation>
    <scope>NUCLEOTIDE SEQUENCE</scope>
    <source>
        <strain evidence="10">ASRB1</strain>
    </source>
</reference>
<dbReference type="InterPro" id="IPR050055">
    <property type="entry name" value="EF-Tu_GTPase"/>
</dbReference>
<dbReference type="Pfam" id="PF09107">
    <property type="entry name" value="WHD_3rd_SelB"/>
    <property type="match status" value="1"/>
</dbReference>
<keyword evidence="11" id="KW-1185">Reference proteome</keyword>
<dbReference type="InterPro" id="IPR031157">
    <property type="entry name" value="G_TR_CS"/>
</dbReference>
<dbReference type="Pfam" id="PF09106">
    <property type="entry name" value="WHD_2nd_SelB"/>
    <property type="match status" value="1"/>
</dbReference>
<dbReference type="AlphaFoldDB" id="A0A9W6D0Z8"/>
<dbReference type="Gene3D" id="2.40.30.10">
    <property type="entry name" value="Translation factors"/>
    <property type="match status" value="1"/>
</dbReference>
<dbReference type="Gene3D" id="3.40.50.300">
    <property type="entry name" value="P-loop containing nucleotide triphosphate hydrolases"/>
    <property type="match status" value="1"/>
</dbReference>
<comment type="function">
    <text evidence="7">Translation factor necessary for the incorporation of selenocysteine into proteins. It probably replaces EF-Tu for the insertion of selenocysteine directed by the UGA codon. SelB binds GTP and GDP.</text>
</comment>
<dbReference type="RefSeq" id="WP_281793119.1">
    <property type="nucleotide sequence ID" value="NZ_BSDR01000001.1"/>
</dbReference>
<dbReference type="PANTHER" id="PTHR43721">
    <property type="entry name" value="ELONGATION FACTOR TU-RELATED"/>
    <property type="match status" value="1"/>
</dbReference>
<dbReference type="CDD" id="cd15491">
    <property type="entry name" value="selB_III"/>
    <property type="match status" value="1"/>
</dbReference>
<dbReference type="GO" id="GO:0005829">
    <property type="term" value="C:cytosol"/>
    <property type="evidence" value="ECO:0007669"/>
    <property type="project" value="TreeGrafter"/>
</dbReference>
<evidence type="ECO:0000256" key="7">
    <source>
        <dbReference type="ARBA" id="ARBA00025526"/>
    </source>
</evidence>
<keyword evidence="3" id="KW-0963">Cytoplasm</keyword>
<sequence>MKQVILGTAGHIDHGKTSLIKALTGIDTDRLKEEKLRGITIELGFAHLELPNGDRLGIVDVPGHERFVKHMVAGATGMDLVALVIAADEGVMPQTREHMEICQLLRVKKGLVVLTKTDLVDDPDWIEMVQEDVAQFLKGTFLEGAPIVRVSAVKGEGIEELKQELTKLVATVEPRSSDGPFRLSVDRVFTMRGFGTVVTGTSTSGKLHIGDPVMIYPPGHKTKVRGLQVHSLEVEEVLPGQRTAINLQGIERAIIQRGDVVATPGSLVATHMIDVYLELLRSAPRPLKHRAKVRFHTGTAEHLGTVILLDREELPAGESAFIQIRLDQAVAALRGDRFVLRSYSPVQTIGGGTILHPLPRKHKGQEKREAAVALKTLLAGEETDIILWHIFDSGWTGLSESELQVRANVSPKFLEKTLQRFISQKQVILYDKENRRLLHPDSLDQLKQAILEHLAEYHRRFPLKNGMPKEELSAQLPRPVDVKLYNFVLRHLAEQGLVTQEMEWVRLTSHKVDLTKEEKVIREKIEKAFLDGGLQPPFFKDVAEKLPGTPRQHQDVLQWMLSQGILVKTKEDLYFHIAALNDLQSRLTAFLKEKGEISTPQFKEMTQVSRKYTIPLLEYFDTQKVTIRIGDVRKLRESKAGSGS</sequence>
<dbReference type="CDD" id="cd03696">
    <property type="entry name" value="SelB_II"/>
    <property type="match status" value="1"/>
</dbReference>
<dbReference type="InterPro" id="IPR004161">
    <property type="entry name" value="EFTu-like_2"/>
</dbReference>
<dbReference type="InterPro" id="IPR036390">
    <property type="entry name" value="WH_DNA-bd_sf"/>
</dbReference>
<dbReference type="PROSITE" id="PS00301">
    <property type="entry name" value="G_TR_1"/>
    <property type="match status" value="1"/>
</dbReference>